<organism evidence="1 2">
    <name type="scientific">Caenorhabditis nigoni</name>
    <dbReference type="NCBI Taxonomy" id="1611254"/>
    <lineage>
        <taxon>Eukaryota</taxon>
        <taxon>Metazoa</taxon>
        <taxon>Ecdysozoa</taxon>
        <taxon>Nematoda</taxon>
        <taxon>Chromadorea</taxon>
        <taxon>Rhabditida</taxon>
        <taxon>Rhabditina</taxon>
        <taxon>Rhabditomorpha</taxon>
        <taxon>Rhabditoidea</taxon>
        <taxon>Rhabditidae</taxon>
        <taxon>Peloderinae</taxon>
        <taxon>Caenorhabditis</taxon>
    </lineage>
</organism>
<sequence>MDFYDLYSFSETSKRSRSLSKRSAKRHEGHMKVSLHRCLKLKYKSSSHPNCNLKINLEDKGSTFENLEKYLSIRHSSLFVNVTISLKICHWLFDFDFTLITFDHLAQLGYPLKKCYVEGFKNNEAIVRALITFRKAERVDMSIEPTTDFEKFDFVTPFTESLENESLQILYPDWVSPWHVNNVFNKCREVTLSDRMFSFAESDVIEILKSWRTESSIRTLILTFDLAGSIEDFGAKMVEMKAKPVQEAASSMEMKRQRRWGYVSSAWLLKQINTGAEVLVTVGNYPHEGTRKDLHMKEEFELEPENR</sequence>
<evidence type="ECO:0008006" key="3">
    <source>
        <dbReference type="Google" id="ProtNLM"/>
    </source>
</evidence>
<proteinExistence type="predicted"/>
<gene>
    <name evidence="1" type="ORF">B9Z55_028593</name>
</gene>
<accession>A0A2G5SB36</accession>
<dbReference type="EMBL" id="PDUG01000027">
    <property type="protein sequence ID" value="PIC12113.1"/>
    <property type="molecule type" value="Genomic_DNA"/>
</dbReference>
<name>A0A2G5SB36_9PELO</name>
<dbReference type="OrthoDB" id="5887468at2759"/>
<evidence type="ECO:0000313" key="1">
    <source>
        <dbReference type="EMBL" id="PIC12113.1"/>
    </source>
</evidence>
<keyword evidence="2" id="KW-1185">Reference proteome</keyword>
<comment type="caution">
    <text evidence="1">The sequence shown here is derived from an EMBL/GenBank/DDBJ whole genome shotgun (WGS) entry which is preliminary data.</text>
</comment>
<dbReference type="Proteomes" id="UP000230233">
    <property type="component" value="Unassembled WGS sequence"/>
</dbReference>
<reference evidence="2" key="1">
    <citation type="submission" date="2017-10" db="EMBL/GenBank/DDBJ databases">
        <title>Rapid genome shrinkage in a self-fertile nematode reveals novel sperm competition proteins.</title>
        <authorList>
            <person name="Yin D."/>
            <person name="Schwarz E.M."/>
            <person name="Thomas C.G."/>
            <person name="Felde R.L."/>
            <person name="Korf I.F."/>
            <person name="Cutter A.D."/>
            <person name="Schartner C.M."/>
            <person name="Ralston E.J."/>
            <person name="Meyer B.J."/>
            <person name="Haag E.S."/>
        </authorList>
    </citation>
    <scope>NUCLEOTIDE SEQUENCE [LARGE SCALE GENOMIC DNA]</scope>
    <source>
        <strain evidence="2">JU1422</strain>
    </source>
</reference>
<protein>
    <recommendedName>
        <fullName evidence="3">F-box associated domain-containing protein</fullName>
    </recommendedName>
</protein>
<dbReference type="PANTHER" id="PTHR21503">
    <property type="entry name" value="F-BOX-CONTAINING HYPOTHETICAL PROTEIN C.ELEGANS"/>
    <property type="match status" value="1"/>
</dbReference>
<dbReference type="PANTHER" id="PTHR21503:SF8">
    <property type="entry name" value="F-BOX ASSOCIATED DOMAIN-CONTAINING PROTEIN-RELATED"/>
    <property type="match status" value="1"/>
</dbReference>
<dbReference type="AlphaFoldDB" id="A0A2G5SB36"/>
<evidence type="ECO:0000313" key="2">
    <source>
        <dbReference type="Proteomes" id="UP000230233"/>
    </source>
</evidence>